<name>A0AAD8GW52_9APIA</name>
<proteinExistence type="predicted"/>
<dbReference type="EMBL" id="JAUIZM010000010">
    <property type="protein sequence ID" value="KAK1359289.1"/>
    <property type="molecule type" value="Genomic_DNA"/>
</dbReference>
<protein>
    <recommendedName>
        <fullName evidence="2">EGF-like calcium-binding domain-containing protein</fullName>
    </recommendedName>
</protein>
<dbReference type="EMBL" id="JAUIZM010000011">
    <property type="protein sequence ID" value="KAK1355716.1"/>
    <property type="molecule type" value="Genomic_DNA"/>
</dbReference>
<organism evidence="3 5">
    <name type="scientific">Heracleum sosnowskyi</name>
    <dbReference type="NCBI Taxonomy" id="360622"/>
    <lineage>
        <taxon>Eukaryota</taxon>
        <taxon>Viridiplantae</taxon>
        <taxon>Streptophyta</taxon>
        <taxon>Embryophyta</taxon>
        <taxon>Tracheophyta</taxon>
        <taxon>Spermatophyta</taxon>
        <taxon>Magnoliopsida</taxon>
        <taxon>eudicotyledons</taxon>
        <taxon>Gunneridae</taxon>
        <taxon>Pentapetalae</taxon>
        <taxon>asterids</taxon>
        <taxon>campanulids</taxon>
        <taxon>Apiales</taxon>
        <taxon>Apiaceae</taxon>
        <taxon>Apioideae</taxon>
        <taxon>apioid superclade</taxon>
        <taxon>Tordylieae</taxon>
        <taxon>Tordyliinae</taxon>
        <taxon>Heracleum</taxon>
    </lineage>
</organism>
<reference evidence="3" key="1">
    <citation type="submission" date="2023-02" db="EMBL/GenBank/DDBJ databases">
        <title>Genome of toxic invasive species Heracleum sosnowskyi carries increased number of genes despite the absence of recent whole-genome duplications.</title>
        <authorList>
            <person name="Schelkunov M."/>
            <person name="Shtratnikova V."/>
            <person name="Makarenko M."/>
            <person name="Klepikova A."/>
            <person name="Omelchenko D."/>
            <person name="Novikova G."/>
            <person name="Obukhova E."/>
            <person name="Bogdanov V."/>
            <person name="Penin A."/>
            <person name="Logacheva M."/>
        </authorList>
    </citation>
    <scope>NUCLEOTIDE SEQUENCE</scope>
    <source>
        <strain evidence="3">Hsosn_3</strain>
        <tissue evidence="3">Leaf</tissue>
    </source>
</reference>
<sequence length="128" mass="14165">MSPFYVASLYCEFRPYKSGSPLLYEIWETCGFGGVENGVGSGDGDGLFWYKLLPDYNSPIFLEFQYILQDINECAPSYPKYCQQICNNTLGGCHCLCSNGWKATGMYNCTKTTSGKKSRIVLAIATGS</sequence>
<evidence type="ECO:0000313" key="5">
    <source>
        <dbReference type="Proteomes" id="UP001237642"/>
    </source>
</evidence>
<comment type="caution">
    <text evidence="3">The sequence shown here is derived from an EMBL/GenBank/DDBJ whole genome shotgun (WGS) entry which is preliminary data.</text>
</comment>
<evidence type="ECO:0000313" key="3">
    <source>
        <dbReference type="EMBL" id="KAK1355716.1"/>
    </source>
</evidence>
<keyword evidence="5" id="KW-1185">Reference proteome</keyword>
<gene>
    <name evidence="4" type="ORF">POM88_043763</name>
    <name evidence="3" type="ORF">POM88_048972</name>
</gene>
<feature type="domain" description="EGF-like calcium-binding" evidence="2">
    <location>
        <begin position="70"/>
        <end position="110"/>
    </location>
</feature>
<dbReference type="SMART" id="SM00179">
    <property type="entry name" value="EGF_CA"/>
    <property type="match status" value="1"/>
</dbReference>
<dbReference type="CDD" id="cd00054">
    <property type="entry name" value="EGF_CA"/>
    <property type="match status" value="1"/>
</dbReference>
<reference evidence="3" key="2">
    <citation type="submission" date="2023-05" db="EMBL/GenBank/DDBJ databases">
        <authorList>
            <person name="Schelkunov M.I."/>
        </authorList>
    </citation>
    <scope>NUCLEOTIDE SEQUENCE</scope>
    <source>
        <strain evidence="3">Hsosn_3</strain>
        <tissue evidence="3">Leaf</tissue>
    </source>
</reference>
<dbReference type="SUPFAM" id="SSF57196">
    <property type="entry name" value="EGF/Laminin"/>
    <property type="match status" value="1"/>
</dbReference>
<accession>A0AAD8GW52</accession>
<dbReference type="InterPro" id="IPR001881">
    <property type="entry name" value="EGF-like_Ca-bd_dom"/>
</dbReference>
<dbReference type="AlphaFoldDB" id="A0AAD8GW52"/>
<evidence type="ECO:0000256" key="1">
    <source>
        <dbReference type="ARBA" id="ARBA00023157"/>
    </source>
</evidence>
<evidence type="ECO:0000313" key="4">
    <source>
        <dbReference type="EMBL" id="KAK1359289.1"/>
    </source>
</evidence>
<dbReference type="GO" id="GO:0005509">
    <property type="term" value="F:calcium ion binding"/>
    <property type="evidence" value="ECO:0007669"/>
    <property type="project" value="InterPro"/>
</dbReference>
<dbReference type="Gene3D" id="2.10.25.10">
    <property type="entry name" value="Laminin"/>
    <property type="match status" value="1"/>
</dbReference>
<dbReference type="Proteomes" id="UP001237642">
    <property type="component" value="Unassembled WGS sequence"/>
</dbReference>
<evidence type="ECO:0000259" key="2">
    <source>
        <dbReference type="SMART" id="SM00179"/>
    </source>
</evidence>
<keyword evidence="1" id="KW-1015">Disulfide bond</keyword>